<reference evidence="2 3" key="1">
    <citation type="submission" date="2016-10" db="EMBL/GenBank/DDBJ databases">
        <authorList>
            <person name="de Groot N.N."/>
        </authorList>
    </citation>
    <scope>NUCLEOTIDE SEQUENCE [LARGE SCALE GENOMIC DNA]</scope>
    <source>
        <strain evidence="2 3">CGMCC 1.7727</strain>
    </source>
</reference>
<protein>
    <submittedName>
        <fullName evidence="2">PilZ domain-containing protein</fullName>
    </submittedName>
</protein>
<dbReference type="Pfam" id="PF07238">
    <property type="entry name" value="PilZ"/>
    <property type="match status" value="1"/>
</dbReference>
<evidence type="ECO:0000259" key="1">
    <source>
        <dbReference type="Pfam" id="PF07238"/>
    </source>
</evidence>
<dbReference type="EMBL" id="FOGL01000014">
    <property type="protein sequence ID" value="SER98139.1"/>
    <property type="molecule type" value="Genomic_DNA"/>
</dbReference>
<evidence type="ECO:0000313" key="2">
    <source>
        <dbReference type="EMBL" id="SER98139.1"/>
    </source>
</evidence>
<name>A0A1H9TMH0_9BACI</name>
<feature type="domain" description="PilZ" evidence="1">
    <location>
        <begin position="7"/>
        <end position="98"/>
    </location>
</feature>
<dbReference type="GO" id="GO:0035438">
    <property type="term" value="F:cyclic-di-GMP binding"/>
    <property type="evidence" value="ECO:0007669"/>
    <property type="project" value="InterPro"/>
</dbReference>
<accession>A0A1H9TMH0</accession>
<evidence type="ECO:0000313" key="3">
    <source>
        <dbReference type="Proteomes" id="UP000199687"/>
    </source>
</evidence>
<sequence length="110" mass="12739">MHYKREEAFRYTFTQPVSGLAFHEESEEITVQIIDVSPSGMKINSIHPISENTAINIKYKLIEEEFKVIGKIVWSLDYGDYIQCGISLKHSEEYHHRIITVLKELAKVKG</sequence>
<dbReference type="AlphaFoldDB" id="A0A1H9TMH0"/>
<gene>
    <name evidence="2" type="ORF">SAMN04487944_11467</name>
</gene>
<proteinExistence type="predicted"/>
<dbReference type="RefSeq" id="WP_175480473.1">
    <property type="nucleotide sequence ID" value="NZ_FOGL01000014.1"/>
</dbReference>
<keyword evidence="3" id="KW-1185">Reference proteome</keyword>
<organism evidence="2 3">
    <name type="scientific">Gracilibacillus ureilyticus</name>
    <dbReference type="NCBI Taxonomy" id="531814"/>
    <lineage>
        <taxon>Bacteria</taxon>
        <taxon>Bacillati</taxon>
        <taxon>Bacillota</taxon>
        <taxon>Bacilli</taxon>
        <taxon>Bacillales</taxon>
        <taxon>Bacillaceae</taxon>
        <taxon>Gracilibacillus</taxon>
    </lineage>
</organism>
<dbReference type="Proteomes" id="UP000199687">
    <property type="component" value="Unassembled WGS sequence"/>
</dbReference>
<dbReference type="InterPro" id="IPR009875">
    <property type="entry name" value="PilZ_domain"/>
</dbReference>